<keyword evidence="4" id="KW-0574">Periplasm</keyword>
<evidence type="ECO:0000256" key="5">
    <source>
        <dbReference type="ARBA" id="ARBA00022801"/>
    </source>
</evidence>
<keyword evidence="3 10" id="KW-0732">Signal</keyword>
<reference evidence="11 12" key="1">
    <citation type="submission" date="2016-06" db="EMBL/GenBank/DDBJ databases">
        <authorList>
            <person name="Kjaerup R.B."/>
            <person name="Dalgaard T.S."/>
            <person name="Juul-Madsen H.R."/>
        </authorList>
    </citation>
    <scope>NUCLEOTIDE SEQUENCE [LARGE SCALE GENOMIC DNA]</scope>
    <source>
        <strain evidence="11 12">1S159</strain>
    </source>
</reference>
<protein>
    <submittedName>
        <fullName evidence="11">Penicillin-insensitive murein endopeptidase</fullName>
    </submittedName>
</protein>
<dbReference type="GO" id="GO:0004252">
    <property type="term" value="F:serine-type endopeptidase activity"/>
    <property type="evidence" value="ECO:0007669"/>
    <property type="project" value="InterPro"/>
</dbReference>
<accession>A0A1B9NZI2</accession>
<dbReference type="AlphaFoldDB" id="A0A1B9NZI2"/>
<keyword evidence="8" id="KW-1015">Disulfide bond</keyword>
<feature type="disulfide bond" evidence="8">
    <location>
        <begin position="215"/>
        <end position="222"/>
    </location>
</feature>
<comment type="caution">
    <text evidence="11">The sequence shown here is derived from an EMBL/GenBank/DDBJ whole genome shotgun (WGS) entry which is preliminary data.</text>
</comment>
<evidence type="ECO:0000256" key="7">
    <source>
        <dbReference type="ARBA" id="ARBA00023049"/>
    </source>
</evidence>
<feature type="chain" id="PRO_5008632354" evidence="10">
    <location>
        <begin position="20"/>
        <end position="269"/>
    </location>
</feature>
<dbReference type="SUPFAM" id="SSF55166">
    <property type="entry name" value="Hedgehog/DD-peptidase"/>
    <property type="match status" value="1"/>
</dbReference>
<evidence type="ECO:0000313" key="11">
    <source>
        <dbReference type="EMBL" id="OCH21406.1"/>
    </source>
</evidence>
<keyword evidence="1" id="KW-0645">Protease</keyword>
<dbReference type="GO" id="GO:0008237">
    <property type="term" value="F:metallopeptidase activity"/>
    <property type="evidence" value="ECO:0007669"/>
    <property type="project" value="UniProtKB-KW"/>
</dbReference>
<feature type="signal peptide" evidence="10">
    <location>
        <begin position="1"/>
        <end position="19"/>
    </location>
</feature>
<evidence type="ECO:0000256" key="3">
    <source>
        <dbReference type="ARBA" id="ARBA00022729"/>
    </source>
</evidence>
<evidence type="ECO:0000256" key="6">
    <source>
        <dbReference type="ARBA" id="ARBA00022833"/>
    </source>
</evidence>
<keyword evidence="5" id="KW-0378">Hydrolase</keyword>
<keyword evidence="6" id="KW-0862">Zinc</keyword>
<sequence>MRYCLIAFYFSYCSFSVNATPWESIQAPSQTAVESIGSYANGCLEGALALPLSGSGYQVVRSERKRYFAHSDTIRFIQDLSLISEKELNKQLLIADMSLPQGGRFAHGHSSHQTGLDIDIWFRLLAKPLTEKELNQPYSISLVDKSTSSIRDKYWKTEHFGLIKAAAQDDRVARIFVNSAIKEKLCEQENGDTQWLRKVRPWWGHSAHMHVRLSCSDKDTNCINQPEPPKGDGCGHETQSWRLNPVPQKKRAPAPIQPEQCLEMLNSQE</sequence>
<name>A0A1B9NZI2_ALILO</name>
<feature type="disulfide bond" evidence="8">
    <location>
        <begin position="43"/>
        <end position="261"/>
    </location>
</feature>
<dbReference type="NCBIfam" id="NF006947">
    <property type="entry name" value="PRK09429.1"/>
    <property type="match status" value="1"/>
</dbReference>
<keyword evidence="7" id="KW-0482">Metalloprotease</keyword>
<evidence type="ECO:0000256" key="1">
    <source>
        <dbReference type="ARBA" id="ARBA00022670"/>
    </source>
</evidence>
<dbReference type="EMBL" id="MAJU01000009">
    <property type="protein sequence ID" value="OCH21406.1"/>
    <property type="molecule type" value="Genomic_DNA"/>
</dbReference>
<dbReference type="Pfam" id="PF03411">
    <property type="entry name" value="Peptidase_M74"/>
    <property type="match status" value="1"/>
</dbReference>
<dbReference type="OrthoDB" id="1467367at2"/>
<evidence type="ECO:0000256" key="2">
    <source>
        <dbReference type="ARBA" id="ARBA00022723"/>
    </source>
</evidence>
<evidence type="ECO:0000256" key="9">
    <source>
        <dbReference type="SAM" id="MobiDB-lite"/>
    </source>
</evidence>
<evidence type="ECO:0000256" key="4">
    <source>
        <dbReference type="ARBA" id="ARBA00022764"/>
    </source>
</evidence>
<dbReference type="InterPro" id="IPR005073">
    <property type="entry name" value="Peptidase_M74"/>
</dbReference>
<dbReference type="GO" id="GO:0006508">
    <property type="term" value="P:proteolysis"/>
    <property type="evidence" value="ECO:0007669"/>
    <property type="project" value="UniProtKB-KW"/>
</dbReference>
<dbReference type="Proteomes" id="UP000093523">
    <property type="component" value="Unassembled WGS sequence"/>
</dbReference>
<dbReference type="InterPro" id="IPR009045">
    <property type="entry name" value="Zn_M74/Hedgehog-like"/>
</dbReference>
<feature type="disulfide bond" evidence="8">
    <location>
        <begin position="186"/>
        <end position="234"/>
    </location>
</feature>
<organism evidence="11 12">
    <name type="scientific">Aliivibrio logei</name>
    <name type="common">Vibrio logei</name>
    <dbReference type="NCBI Taxonomy" id="688"/>
    <lineage>
        <taxon>Bacteria</taxon>
        <taxon>Pseudomonadati</taxon>
        <taxon>Pseudomonadota</taxon>
        <taxon>Gammaproteobacteria</taxon>
        <taxon>Vibrionales</taxon>
        <taxon>Vibrionaceae</taxon>
        <taxon>Aliivibrio</taxon>
    </lineage>
</organism>
<dbReference type="PIRSF" id="PIRSF018455">
    <property type="entry name" value="MepA"/>
    <property type="match status" value="1"/>
</dbReference>
<dbReference type="GO" id="GO:0046872">
    <property type="term" value="F:metal ion binding"/>
    <property type="evidence" value="ECO:0007669"/>
    <property type="project" value="UniProtKB-KW"/>
</dbReference>
<evidence type="ECO:0000256" key="8">
    <source>
        <dbReference type="PIRSR" id="PIRSR018455-2"/>
    </source>
</evidence>
<dbReference type="RefSeq" id="WP_017021011.1">
    <property type="nucleotide sequence ID" value="NZ_CAWMPN010000009.1"/>
</dbReference>
<proteinExistence type="predicted"/>
<evidence type="ECO:0000313" key="12">
    <source>
        <dbReference type="Proteomes" id="UP000093523"/>
    </source>
</evidence>
<gene>
    <name evidence="11" type="ORF">A6E04_12775</name>
</gene>
<dbReference type="GO" id="GO:0030288">
    <property type="term" value="C:outer membrane-bounded periplasmic space"/>
    <property type="evidence" value="ECO:0007669"/>
    <property type="project" value="InterPro"/>
</dbReference>
<dbReference type="Gene3D" id="3.30.1380.10">
    <property type="match status" value="1"/>
</dbReference>
<evidence type="ECO:0000256" key="10">
    <source>
        <dbReference type="SAM" id="SignalP"/>
    </source>
</evidence>
<feature type="region of interest" description="Disordered" evidence="9">
    <location>
        <begin position="226"/>
        <end position="259"/>
    </location>
</feature>
<keyword evidence="2" id="KW-0479">Metal-binding</keyword>
<dbReference type="STRING" id="688.A6E04_12775"/>